<sequence>MKKTGLKYRAVYLLGFPLAGAFIGIAVFALLNYVNGPLSKFALYLSVGVWGGYGVFSGIYGYLNLRKILKLKRANEESRD</sequence>
<dbReference type="GeneID" id="57334966"/>
<dbReference type="EMBL" id="LT985244">
    <property type="protein sequence ID" value="SPD98234.1"/>
    <property type="molecule type" value="Genomic_DNA"/>
</dbReference>
<proteinExistence type="predicted"/>
<name>A0A2P9E4C9_ECOLX</name>
<geneLocation type="plasmid" evidence="1">
    <name>RCS39_p</name>
</geneLocation>
<reference evidence="1" key="1">
    <citation type="submission" date="2018-02" db="EMBL/GenBank/DDBJ databases">
        <authorList>
            <person name="Cohen D.B."/>
            <person name="Kent A.D."/>
        </authorList>
    </citation>
    <scope>NUCLEOTIDE SEQUENCE</scope>
    <source>
        <strain evidence="1">167</strain>
    </source>
</reference>
<dbReference type="AlphaFoldDB" id="A0A2P9E4C9"/>
<protein>
    <submittedName>
        <fullName evidence="1">Uncharacterized protein</fullName>
    </submittedName>
</protein>
<dbReference type="RefSeq" id="WP_000750746.1">
    <property type="nucleotide sequence ID" value="NZ_AP026939.1"/>
</dbReference>
<accession>A0A2P9E4C9</accession>
<organism evidence="1">
    <name type="scientific">Escherichia coli</name>
    <dbReference type="NCBI Taxonomy" id="562"/>
    <lineage>
        <taxon>Bacteria</taxon>
        <taxon>Pseudomonadati</taxon>
        <taxon>Pseudomonadota</taxon>
        <taxon>Gammaproteobacteria</taxon>
        <taxon>Enterobacterales</taxon>
        <taxon>Enterobacteriaceae</taxon>
        <taxon>Escherichia</taxon>
    </lineage>
</organism>
<evidence type="ECO:0000313" key="1">
    <source>
        <dbReference type="EMBL" id="SPD98234.1"/>
    </source>
</evidence>
<keyword evidence="1" id="KW-0614">Plasmid</keyword>
<gene>
    <name evidence="1" type="ORF">RCS39_P0019</name>
</gene>